<dbReference type="GO" id="GO:0003677">
    <property type="term" value="F:DNA binding"/>
    <property type="evidence" value="ECO:0007669"/>
    <property type="project" value="InterPro"/>
</dbReference>
<dbReference type="Gene3D" id="1.10.10.60">
    <property type="entry name" value="Homeodomain-like"/>
    <property type="match status" value="1"/>
</dbReference>
<name>A0A254N5X6_9BURK</name>
<evidence type="ECO:0000259" key="1">
    <source>
        <dbReference type="Pfam" id="PF09339"/>
    </source>
</evidence>
<dbReference type="AlphaFoldDB" id="A0A254N5X6"/>
<sequence>MGAPEEDFSDELRCMRVDNAGHDAYGFDLVMLNVDDHVATRQRRPLLIPADRLQVNLRFRALAERERTRIREIARRTGLSRNTIRKYLRSGDQEPTYAKR</sequence>
<evidence type="ECO:0000313" key="3">
    <source>
        <dbReference type="Proteomes" id="UP000197446"/>
    </source>
</evidence>
<dbReference type="Proteomes" id="UP000197446">
    <property type="component" value="Unassembled WGS sequence"/>
</dbReference>
<protein>
    <recommendedName>
        <fullName evidence="1">HTH iclR-type domain-containing protein</fullName>
    </recommendedName>
</protein>
<feature type="domain" description="HTH iclR-type" evidence="1">
    <location>
        <begin position="60"/>
        <end position="90"/>
    </location>
</feature>
<dbReference type="Pfam" id="PF09339">
    <property type="entry name" value="HTH_IclR"/>
    <property type="match status" value="1"/>
</dbReference>
<feature type="non-terminal residue" evidence="2">
    <location>
        <position position="100"/>
    </location>
</feature>
<comment type="caution">
    <text evidence="2">The sequence shown here is derived from an EMBL/GenBank/DDBJ whole genome shotgun (WGS) entry which is preliminary data.</text>
</comment>
<proteinExistence type="predicted"/>
<organism evidence="2 3">
    <name type="scientific">Roseateles puraquae</name>
    <dbReference type="NCBI Taxonomy" id="431059"/>
    <lineage>
        <taxon>Bacteria</taxon>
        <taxon>Pseudomonadati</taxon>
        <taxon>Pseudomonadota</taxon>
        <taxon>Betaproteobacteria</taxon>
        <taxon>Burkholderiales</taxon>
        <taxon>Sphaerotilaceae</taxon>
        <taxon>Roseateles</taxon>
    </lineage>
</organism>
<dbReference type="GO" id="GO:0006355">
    <property type="term" value="P:regulation of DNA-templated transcription"/>
    <property type="evidence" value="ECO:0007669"/>
    <property type="project" value="InterPro"/>
</dbReference>
<gene>
    <name evidence="2" type="ORF">CDO81_22315</name>
</gene>
<dbReference type="InterPro" id="IPR005471">
    <property type="entry name" value="Tscrpt_reg_IclR_N"/>
</dbReference>
<reference evidence="2 3" key="1">
    <citation type="journal article" date="2007" name="Int. J. Syst. Evol. Microbiol.">
        <title>Description of Pelomonas aquatica sp. nov. and Pelomonas puraquae sp. nov., isolated from industrial and haemodialysis water.</title>
        <authorList>
            <person name="Gomila M."/>
            <person name="Bowien B."/>
            <person name="Falsen E."/>
            <person name="Moore E.R."/>
            <person name="Lalucat J."/>
        </authorList>
    </citation>
    <scope>NUCLEOTIDE SEQUENCE [LARGE SCALE GENOMIC DNA]</scope>
    <source>
        <strain evidence="2 3">CCUG 52769</strain>
    </source>
</reference>
<evidence type="ECO:0000313" key="2">
    <source>
        <dbReference type="EMBL" id="OWR01767.1"/>
    </source>
</evidence>
<accession>A0A254N5X6</accession>
<dbReference type="EMBL" id="NISI01000012">
    <property type="protein sequence ID" value="OWR01767.1"/>
    <property type="molecule type" value="Genomic_DNA"/>
</dbReference>
<keyword evidence="3" id="KW-1185">Reference proteome</keyword>